<proteinExistence type="predicted"/>
<feature type="region of interest" description="Disordered" evidence="1">
    <location>
        <begin position="142"/>
        <end position="166"/>
    </location>
</feature>
<feature type="region of interest" description="Disordered" evidence="1">
    <location>
        <begin position="20"/>
        <end position="95"/>
    </location>
</feature>
<organism evidence="2 3">
    <name type="scientific">Mammaliicoccus sciuri</name>
    <name type="common">Staphylococcus sciuri</name>
    <dbReference type="NCBI Taxonomy" id="1296"/>
    <lineage>
        <taxon>Bacteria</taxon>
        <taxon>Bacillati</taxon>
        <taxon>Bacillota</taxon>
        <taxon>Bacilli</taxon>
        <taxon>Bacillales</taxon>
        <taxon>Staphylococcaceae</taxon>
        <taxon>Mammaliicoccus</taxon>
    </lineage>
</organism>
<feature type="compositionally biased region" description="Basic and acidic residues" evidence="1">
    <location>
        <begin position="20"/>
        <end position="66"/>
    </location>
</feature>
<dbReference type="RefSeq" id="WP_058591594.1">
    <property type="nucleotide sequence ID" value="NZ_CP022046.2"/>
</dbReference>
<gene>
    <name evidence="2" type="ORF">CEP64_09440</name>
</gene>
<evidence type="ECO:0008006" key="4">
    <source>
        <dbReference type="Google" id="ProtNLM"/>
    </source>
</evidence>
<evidence type="ECO:0000256" key="1">
    <source>
        <dbReference type="SAM" id="MobiDB-lite"/>
    </source>
</evidence>
<reference evidence="3" key="1">
    <citation type="submission" date="2017-06" db="EMBL/GenBank/DDBJ databases">
        <title>FDA dAtabase for Regulatory Grade micrObial Sequences (FDA-ARGOS): Supporting development and validation of Infectious Disease Dx tests.</title>
        <authorList>
            <person name="Goldberg B."/>
            <person name="Campos J."/>
            <person name="Tallon L."/>
            <person name="Sadzewicz L."/>
            <person name="Sengamalay N."/>
            <person name="Ott S."/>
            <person name="Godinez A."/>
            <person name="Nagaraj S."/>
            <person name="Vavikolanu K."/>
            <person name="Nadendla S."/>
            <person name="George J."/>
            <person name="Geyer C."/>
            <person name="Sichtig H."/>
        </authorList>
    </citation>
    <scope>NUCLEOTIDE SEQUENCE [LARGE SCALE GENOMIC DNA]</scope>
    <source>
        <strain evidence="3">FDAARGOS_285</strain>
    </source>
</reference>
<dbReference type="AlphaFoldDB" id="A0AAI8GUE6"/>
<dbReference type="PROSITE" id="PS51257">
    <property type="entry name" value="PROKAR_LIPOPROTEIN"/>
    <property type="match status" value="1"/>
</dbReference>
<accession>A0AAI8GUE6</accession>
<feature type="compositionally biased region" description="Low complexity" evidence="1">
    <location>
        <begin position="71"/>
        <end position="88"/>
    </location>
</feature>
<protein>
    <recommendedName>
        <fullName evidence="4">Lipoprotein</fullName>
    </recommendedName>
</protein>
<dbReference type="Proteomes" id="UP000197058">
    <property type="component" value="Chromosome"/>
</dbReference>
<dbReference type="EMBL" id="CP022046">
    <property type="protein sequence ID" value="ASE34806.1"/>
    <property type="molecule type" value="Genomic_DNA"/>
</dbReference>
<dbReference type="KEGG" id="sscu:CEP64_09440"/>
<sequence length="223" mass="25277">MKKLIVLFLTSLLILGACGEKKEESILDPAPKEAKKDKKETKKEDKEKNDSKDKETTKESEPKTEEESTEENTSNEQESSNEQELTSSIDYNNITDRNSLVQILNGNYTEEQKIIAYNSAVSNGVIPQGNVLEGPAQAAYESSLRVESGQEKSIYDEQANEDEEETYDYENNGVYRTPEEQAAHEEWVNGQDEWNNANEAEKEAIIKRDAEKYGNEYDSADNE</sequence>
<evidence type="ECO:0000313" key="3">
    <source>
        <dbReference type="Proteomes" id="UP000197058"/>
    </source>
</evidence>
<name>A0AAI8GUE6_MAMSC</name>
<evidence type="ECO:0000313" key="2">
    <source>
        <dbReference type="EMBL" id="ASE34806.1"/>
    </source>
</evidence>